<dbReference type="EMBL" id="WXEY01000026">
    <property type="protein sequence ID" value="MZP31147.1"/>
    <property type="molecule type" value="Genomic_DNA"/>
</dbReference>
<name>A0A845L3E3_9FIRM</name>
<dbReference type="OrthoDB" id="2080197at2"/>
<gene>
    <name evidence="1" type="ORF">GTO91_15680</name>
</gene>
<sequence length="359" mass="37066">MLTGKENSGLRRNPRFLFCLFIVVSLLLLSGCGGTTTGDRAGNQDDEGDITAGSYVPPLFGAILAPADSPAAAGNGQVTAALRSLKDRYGASARAISPADFLTPEEALRYFGVNEARAVVIADPAFAGLVPAAQEKFQKTKFIYLGPPEERAQETRLASAYLAGALAGAILPGGSVAAVVPPGETEAAAFERAIRAGLAETGKTLPLFMTPAGGGADPSGAVPGVGDAAAGDGNASAAQSEPAAATADLRIILRAADMPPLPPGTRRAGNVIVLLQPNEAPPPGIWSIQGGVNSTDLLPRLEAILKGKEGQPSALPIQWNIFMKTAGATEEHQPLPEEIRMKLEPVLQKLAQGEIHFNQ</sequence>
<proteinExistence type="predicted"/>
<dbReference type="PROSITE" id="PS51257">
    <property type="entry name" value="PROKAR_LIPOPROTEIN"/>
    <property type="match status" value="1"/>
</dbReference>
<dbReference type="RefSeq" id="WP_161259667.1">
    <property type="nucleotide sequence ID" value="NZ_WXEY01000026.1"/>
</dbReference>
<keyword evidence="2" id="KW-1185">Reference proteome</keyword>
<dbReference type="Proteomes" id="UP000463470">
    <property type="component" value="Unassembled WGS sequence"/>
</dbReference>
<evidence type="ECO:0000313" key="2">
    <source>
        <dbReference type="Proteomes" id="UP000463470"/>
    </source>
</evidence>
<comment type="caution">
    <text evidence="1">The sequence shown here is derived from an EMBL/GenBank/DDBJ whole genome shotgun (WGS) entry which is preliminary data.</text>
</comment>
<dbReference type="AlphaFoldDB" id="A0A845L3E3"/>
<reference evidence="1 2" key="1">
    <citation type="submission" date="2020-01" db="EMBL/GenBank/DDBJ databases">
        <title>Whole-genome sequence of Heliobacterium undosum DSM 13378.</title>
        <authorList>
            <person name="Kyndt J.A."/>
            <person name="Meyer T.E."/>
        </authorList>
    </citation>
    <scope>NUCLEOTIDE SEQUENCE [LARGE SCALE GENOMIC DNA]</scope>
    <source>
        <strain evidence="1 2">DSM 13378</strain>
    </source>
</reference>
<evidence type="ECO:0000313" key="1">
    <source>
        <dbReference type="EMBL" id="MZP31147.1"/>
    </source>
</evidence>
<organism evidence="1 2">
    <name type="scientific">Heliomicrobium undosum</name>
    <dbReference type="NCBI Taxonomy" id="121734"/>
    <lineage>
        <taxon>Bacteria</taxon>
        <taxon>Bacillati</taxon>
        <taxon>Bacillota</taxon>
        <taxon>Clostridia</taxon>
        <taxon>Eubacteriales</taxon>
        <taxon>Heliobacteriaceae</taxon>
        <taxon>Heliomicrobium</taxon>
    </lineage>
</organism>
<protein>
    <submittedName>
        <fullName evidence="1">Uncharacterized protein</fullName>
    </submittedName>
</protein>
<accession>A0A845L3E3</accession>